<proteinExistence type="predicted"/>
<comment type="caution">
    <text evidence="2">The sequence shown here is derived from an EMBL/GenBank/DDBJ whole genome shotgun (WGS) entry which is preliminary data.</text>
</comment>
<sequence>MYITQGINHLVAENKCMWLVNAIFSYQPQLRKKPDLVEFQLWELTVDLEKSTAVLTGKADSNLEPSVEQHIEYTDYPEKGAKFYVCDDVLMLPEEY</sequence>
<dbReference type="Proteomes" id="UP000238762">
    <property type="component" value="Unassembled WGS sequence"/>
</dbReference>
<dbReference type="Pfam" id="PF21781">
    <property type="entry name" value="DUF6876"/>
    <property type="match status" value="1"/>
</dbReference>
<keyword evidence="3" id="KW-1185">Reference proteome</keyword>
<evidence type="ECO:0000313" key="3">
    <source>
        <dbReference type="Proteomes" id="UP000238762"/>
    </source>
</evidence>
<dbReference type="RefSeq" id="WP_106291766.1">
    <property type="nucleotide sequence ID" value="NZ_CAWNTC010000244.1"/>
</dbReference>
<reference evidence="2 3" key="2">
    <citation type="submission" date="2018-03" db="EMBL/GenBank/DDBJ databases">
        <title>The ancient ancestry and fast evolution of plastids.</title>
        <authorList>
            <person name="Moore K.R."/>
            <person name="Magnabosco C."/>
            <person name="Momper L."/>
            <person name="Gold D.A."/>
            <person name="Bosak T."/>
            <person name="Fournier G.P."/>
        </authorList>
    </citation>
    <scope>NUCLEOTIDE SEQUENCE [LARGE SCALE GENOMIC DNA]</scope>
    <source>
        <strain evidence="2 3">CCAP 1448/3</strain>
    </source>
</reference>
<dbReference type="OrthoDB" id="1255124at2"/>
<dbReference type="InterPro" id="IPR049241">
    <property type="entry name" value="DUF6876"/>
</dbReference>
<name>A0A2T1BX88_9CYAN</name>
<reference evidence="2 3" key="1">
    <citation type="submission" date="2018-02" db="EMBL/GenBank/DDBJ databases">
        <authorList>
            <person name="Cohen D.B."/>
            <person name="Kent A.D."/>
        </authorList>
    </citation>
    <scope>NUCLEOTIDE SEQUENCE [LARGE SCALE GENOMIC DNA]</scope>
    <source>
        <strain evidence="2 3">CCAP 1448/3</strain>
    </source>
</reference>
<protein>
    <recommendedName>
        <fullName evidence="1">DUF6876 domain-containing protein</fullName>
    </recommendedName>
</protein>
<dbReference type="EMBL" id="PVWJ01000193">
    <property type="protein sequence ID" value="PSB00544.1"/>
    <property type="molecule type" value="Genomic_DNA"/>
</dbReference>
<evidence type="ECO:0000313" key="2">
    <source>
        <dbReference type="EMBL" id="PSB00544.1"/>
    </source>
</evidence>
<accession>A0A2T1BX88</accession>
<evidence type="ECO:0000259" key="1">
    <source>
        <dbReference type="Pfam" id="PF21781"/>
    </source>
</evidence>
<gene>
    <name evidence="2" type="ORF">C7B64_22950</name>
</gene>
<organism evidence="2 3">
    <name type="scientific">Merismopedia glauca CCAP 1448/3</name>
    <dbReference type="NCBI Taxonomy" id="1296344"/>
    <lineage>
        <taxon>Bacteria</taxon>
        <taxon>Bacillati</taxon>
        <taxon>Cyanobacteriota</taxon>
        <taxon>Cyanophyceae</taxon>
        <taxon>Synechococcales</taxon>
        <taxon>Merismopediaceae</taxon>
        <taxon>Merismopedia</taxon>
    </lineage>
</organism>
<feature type="domain" description="DUF6876" evidence="1">
    <location>
        <begin position="2"/>
        <end position="96"/>
    </location>
</feature>
<dbReference type="AlphaFoldDB" id="A0A2T1BX88"/>